<accession>A0A8T3YMI4</accession>
<dbReference type="Pfam" id="PF08241">
    <property type="entry name" value="Methyltransf_11"/>
    <property type="match status" value="1"/>
</dbReference>
<dbReference type="CDD" id="cd02440">
    <property type="entry name" value="AdoMet_MTases"/>
    <property type="match status" value="1"/>
</dbReference>
<keyword evidence="2" id="KW-0808">Transferase</keyword>
<organism evidence="2 3">
    <name type="scientific">Candidatus Iainarchaeum sp</name>
    <dbReference type="NCBI Taxonomy" id="3101447"/>
    <lineage>
        <taxon>Archaea</taxon>
        <taxon>Candidatus Iainarchaeota</taxon>
        <taxon>Candidatus Iainarchaeia</taxon>
        <taxon>Candidatus Iainarchaeales</taxon>
        <taxon>Candidatus Iainarchaeaceae</taxon>
        <taxon>Candidatus Iainarchaeum</taxon>
    </lineage>
</organism>
<evidence type="ECO:0000259" key="1">
    <source>
        <dbReference type="Pfam" id="PF08241"/>
    </source>
</evidence>
<dbReference type="AlphaFoldDB" id="A0A8T3YMI4"/>
<protein>
    <submittedName>
        <fullName evidence="2">Class I SAM-dependent methyltransferase</fullName>
    </submittedName>
</protein>
<dbReference type="EMBL" id="JACQPB010000025">
    <property type="protein sequence ID" value="MBI4210268.1"/>
    <property type="molecule type" value="Genomic_DNA"/>
</dbReference>
<dbReference type="Gene3D" id="3.40.50.150">
    <property type="entry name" value="Vaccinia Virus protein VP39"/>
    <property type="match status" value="1"/>
</dbReference>
<keyword evidence="2" id="KW-0489">Methyltransferase</keyword>
<dbReference type="GO" id="GO:0032259">
    <property type="term" value="P:methylation"/>
    <property type="evidence" value="ECO:0007669"/>
    <property type="project" value="UniProtKB-KW"/>
</dbReference>
<dbReference type="InterPro" id="IPR013216">
    <property type="entry name" value="Methyltransf_11"/>
</dbReference>
<evidence type="ECO:0000313" key="2">
    <source>
        <dbReference type="EMBL" id="MBI4210268.1"/>
    </source>
</evidence>
<gene>
    <name evidence="2" type="ORF">HY544_02055</name>
</gene>
<sequence>MGKRETGLAKQWDGVYDGFRGGRLSVWRENASPFFSAKTEYLKRLGLKSVLDAGCGDGRNLMEFARAGFEVTGVDMSQSALDKCRQNCKGLDVKLEKQNLEKMAFPDNSFDIIICDFVTAHMENPQAIMGEFHRLLKKGGLLLAEFTSTKDPHCGEGEKIGENEFLQKGFYLRFYTMPQVEKLLEKFEILMVDSASYTDPDHGSGYNRKERHSHHSYFITAKK</sequence>
<comment type="caution">
    <text evidence="2">The sequence shown here is derived from an EMBL/GenBank/DDBJ whole genome shotgun (WGS) entry which is preliminary data.</text>
</comment>
<dbReference type="SUPFAM" id="SSF53335">
    <property type="entry name" value="S-adenosyl-L-methionine-dependent methyltransferases"/>
    <property type="match status" value="1"/>
</dbReference>
<evidence type="ECO:0000313" key="3">
    <source>
        <dbReference type="Proteomes" id="UP000732298"/>
    </source>
</evidence>
<dbReference type="GO" id="GO:0008757">
    <property type="term" value="F:S-adenosylmethionine-dependent methyltransferase activity"/>
    <property type="evidence" value="ECO:0007669"/>
    <property type="project" value="InterPro"/>
</dbReference>
<feature type="domain" description="Methyltransferase type 11" evidence="1">
    <location>
        <begin position="51"/>
        <end position="143"/>
    </location>
</feature>
<name>A0A8T3YMI4_9ARCH</name>
<dbReference type="Proteomes" id="UP000732298">
    <property type="component" value="Unassembled WGS sequence"/>
</dbReference>
<reference evidence="2" key="1">
    <citation type="submission" date="2020-07" db="EMBL/GenBank/DDBJ databases">
        <title>Huge and variable diversity of episymbiotic CPR bacteria and DPANN archaea in groundwater ecosystems.</title>
        <authorList>
            <person name="He C.Y."/>
            <person name="Keren R."/>
            <person name="Whittaker M."/>
            <person name="Farag I.F."/>
            <person name="Doudna J."/>
            <person name="Cate J.H.D."/>
            <person name="Banfield J.F."/>
        </authorList>
    </citation>
    <scope>NUCLEOTIDE SEQUENCE</scope>
    <source>
        <strain evidence="2">NC_groundwater_1296_Ag_S-0.2um_52_80</strain>
    </source>
</reference>
<dbReference type="InterPro" id="IPR029063">
    <property type="entry name" value="SAM-dependent_MTases_sf"/>
</dbReference>
<dbReference type="PANTHER" id="PTHR43861">
    <property type="entry name" value="TRANS-ACONITATE 2-METHYLTRANSFERASE-RELATED"/>
    <property type="match status" value="1"/>
</dbReference>
<proteinExistence type="predicted"/>